<feature type="compositionally biased region" description="Polar residues" evidence="1">
    <location>
        <begin position="32"/>
        <end position="85"/>
    </location>
</feature>
<feature type="compositionally biased region" description="Basic and acidic residues" evidence="1">
    <location>
        <begin position="121"/>
        <end position="142"/>
    </location>
</feature>
<evidence type="ECO:0000256" key="1">
    <source>
        <dbReference type="SAM" id="MobiDB-lite"/>
    </source>
</evidence>
<proteinExistence type="predicted"/>
<feature type="compositionally biased region" description="Basic and acidic residues" evidence="1">
    <location>
        <begin position="102"/>
        <end position="112"/>
    </location>
</feature>
<gene>
    <name evidence="2" type="ORF">MGAL_10B017778</name>
</gene>
<sequence>MSGNGSNNFSNFDRDQETKDFTKTMNLPDGGNISQTPNSAVSVSAQLQHNEQQNSPGAPIGTDTTGQDLQTKYTPSNQHFANQFNMCARQVLPPSPQPGSQDNDRPRVHRDSLTNTQSSDGNDKHPDAMETSMRRSTVDDKWYGPLNSANNMNDVHMEDDEERKSESNNPSRSDKTMADARDYNAEGAKPKTEPGILDI</sequence>
<keyword evidence="3" id="KW-1185">Reference proteome</keyword>
<feature type="compositionally biased region" description="Low complexity" evidence="1">
    <location>
        <begin position="1"/>
        <end position="11"/>
    </location>
</feature>
<dbReference type="EMBL" id="UYJE01000179">
    <property type="protein sequence ID" value="VDH90887.1"/>
    <property type="molecule type" value="Genomic_DNA"/>
</dbReference>
<accession>A0A8B6BHJ5</accession>
<feature type="region of interest" description="Disordered" evidence="1">
    <location>
        <begin position="1"/>
        <end position="199"/>
    </location>
</feature>
<feature type="compositionally biased region" description="Basic and acidic residues" evidence="1">
    <location>
        <begin position="162"/>
        <end position="192"/>
    </location>
</feature>
<dbReference type="AlphaFoldDB" id="A0A8B6BHJ5"/>
<evidence type="ECO:0000313" key="3">
    <source>
        <dbReference type="Proteomes" id="UP000596742"/>
    </source>
</evidence>
<name>A0A8B6BHJ5_MYTGA</name>
<feature type="compositionally biased region" description="Basic and acidic residues" evidence="1">
    <location>
        <begin position="12"/>
        <end position="22"/>
    </location>
</feature>
<reference evidence="2" key="1">
    <citation type="submission" date="2018-11" db="EMBL/GenBank/DDBJ databases">
        <authorList>
            <person name="Alioto T."/>
            <person name="Alioto T."/>
        </authorList>
    </citation>
    <scope>NUCLEOTIDE SEQUENCE</scope>
</reference>
<evidence type="ECO:0000313" key="2">
    <source>
        <dbReference type="EMBL" id="VDH90887.1"/>
    </source>
</evidence>
<dbReference type="Proteomes" id="UP000596742">
    <property type="component" value="Unassembled WGS sequence"/>
</dbReference>
<protein>
    <submittedName>
        <fullName evidence="2">Uncharacterized protein</fullName>
    </submittedName>
</protein>
<organism evidence="2 3">
    <name type="scientific">Mytilus galloprovincialis</name>
    <name type="common">Mediterranean mussel</name>
    <dbReference type="NCBI Taxonomy" id="29158"/>
    <lineage>
        <taxon>Eukaryota</taxon>
        <taxon>Metazoa</taxon>
        <taxon>Spiralia</taxon>
        <taxon>Lophotrochozoa</taxon>
        <taxon>Mollusca</taxon>
        <taxon>Bivalvia</taxon>
        <taxon>Autobranchia</taxon>
        <taxon>Pteriomorphia</taxon>
        <taxon>Mytilida</taxon>
        <taxon>Mytiloidea</taxon>
        <taxon>Mytilidae</taxon>
        <taxon>Mytilinae</taxon>
        <taxon>Mytilus</taxon>
    </lineage>
</organism>
<comment type="caution">
    <text evidence="2">The sequence shown here is derived from an EMBL/GenBank/DDBJ whole genome shotgun (WGS) entry which is preliminary data.</text>
</comment>